<comment type="cofactor">
    <cofactor evidence="1">
        <name>FAD</name>
        <dbReference type="ChEBI" id="CHEBI:57692"/>
    </cofactor>
</comment>
<keyword evidence="4" id="KW-0479">Metal-binding</keyword>
<dbReference type="GO" id="GO:0046872">
    <property type="term" value="F:metal ion binding"/>
    <property type="evidence" value="ECO:0007669"/>
    <property type="project" value="UniProtKB-KW"/>
</dbReference>
<dbReference type="InterPro" id="IPR036010">
    <property type="entry name" value="2Fe-2S_ferredoxin-like_sf"/>
</dbReference>
<dbReference type="PROSITE" id="PS00197">
    <property type="entry name" value="2FE2S_FER_1"/>
    <property type="match status" value="1"/>
</dbReference>
<evidence type="ECO:0000256" key="1">
    <source>
        <dbReference type="ARBA" id="ARBA00001974"/>
    </source>
</evidence>
<dbReference type="Gene3D" id="2.40.30.10">
    <property type="entry name" value="Translation factors"/>
    <property type="match status" value="1"/>
</dbReference>
<dbReference type="InterPro" id="IPR039261">
    <property type="entry name" value="FNR_nucleotide-bd"/>
</dbReference>
<gene>
    <name evidence="10" type="ORF">IW256_001825</name>
</gene>
<evidence type="ECO:0000313" key="10">
    <source>
        <dbReference type="EMBL" id="MBG6087712.1"/>
    </source>
</evidence>
<comment type="caution">
    <text evidence="10">The sequence shown here is derived from an EMBL/GenBank/DDBJ whole genome shotgun (WGS) entry which is preliminary data.</text>
</comment>
<dbReference type="Pfam" id="PF00175">
    <property type="entry name" value="NAD_binding_1"/>
    <property type="match status" value="1"/>
</dbReference>
<name>A0A931DEH7_9ACTN</name>
<evidence type="ECO:0000256" key="3">
    <source>
        <dbReference type="ARBA" id="ARBA00022714"/>
    </source>
</evidence>
<dbReference type="PRINTS" id="PR00409">
    <property type="entry name" value="PHDIOXRDTASE"/>
</dbReference>
<evidence type="ECO:0000313" key="11">
    <source>
        <dbReference type="Proteomes" id="UP000614047"/>
    </source>
</evidence>
<dbReference type="InterPro" id="IPR017938">
    <property type="entry name" value="Riboflavin_synthase-like_b-brl"/>
</dbReference>
<keyword evidence="11" id="KW-1185">Reference proteome</keyword>
<evidence type="ECO:0000256" key="4">
    <source>
        <dbReference type="ARBA" id="ARBA00022723"/>
    </source>
</evidence>
<dbReference type="InterPro" id="IPR017927">
    <property type="entry name" value="FAD-bd_FR_type"/>
</dbReference>
<dbReference type="PANTHER" id="PTHR47354:SF1">
    <property type="entry name" value="CARNITINE MONOOXYGENASE REDUCTASE SUBUNIT"/>
    <property type="match status" value="1"/>
</dbReference>
<dbReference type="InterPro" id="IPR001041">
    <property type="entry name" value="2Fe-2S_ferredoxin-type"/>
</dbReference>
<dbReference type="CDD" id="cd00207">
    <property type="entry name" value="fer2"/>
    <property type="match status" value="1"/>
</dbReference>
<keyword evidence="5" id="KW-0560">Oxidoreductase</keyword>
<keyword evidence="6" id="KW-0408">Iron</keyword>
<dbReference type="Pfam" id="PF00111">
    <property type="entry name" value="Fer2"/>
    <property type="match status" value="1"/>
</dbReference>
<accession>A0A931DEH7</accession>
<reference evidence="10" key="1">
    <citation type="submission" date="2020-11" db="EMBL/GenBank/DDBJ databases">
        <title>Sequencing the genomes of 1000 actinobacteria strains.</title>
        <authorList>
            <person name="Klenk H.-P."/>
        </authorList>
    </citation>
    <scope>NUCLEOTIDE SEQUENCE</scope>
    <source>
        <strain evidence="10">DSM 43175</strain>
    </source>
</reference>
<dbReference type="Gene3D" id="3.40.50.80">
    <property type="entry name" value="Nucleotide-binding domain of ferredoxin-NADP reductase (FNR) module"/>
    <property type="match status" value="1"/>
</dbReference>
<sequence>MRRLEPPPDLRGRRARDPFWVAVTAYFNGVQRVRGMLRPAVPEVRPVDRTLTLVVQEVRREAEDVVSLRLGALGGGALPHWQPGCHLDLRLPSGRRRQYSLCGDPADRRAYRIAVRRLPDGGGGSAEVHRALTEGTVISAEGPRNAFPFLARERHLFIAGGIGITPILPMVRAAHDLGADWRLVYTGRTRGSLPFLDELRALPPERIEVRTDDRDGVPDAAGLLRGAPPDAAVYCCGPAPMIDAVRAAFVPGAGTLHYERFAPAPVADGRPFQVELRRSGLTLDVPADRSALDVIRDVLPDVAYSCRQGFCGTCRVVLLAGEADQRAPSDPDGDSLLVCVSRARAGRLTLDL</sequence>
<dbReference type="Proteomes" id="UP000614047">
    <property type="component" value="Unassembled WGS sequence"/>
</dbReference>
<dbReference type="EMBL" id="JADOUA010000001">
    <property type="protein sequence ID" value="MBG6087712.1"/>
    <property type="molecule type" value="Genomic_DNA"/>
</dbReference>
<keyword evidence="7" id="KW-0411">Iron-sulfur</keyword>
<dbReference type="PROSITE" id="PS51085">
    <property type="entry name" value="2FE2S_FER_2"/>
    <property type="match status" value="1"/>
</dbReference>
<evidence type="ECO:0000256" key="2">
    <source>
        <dbReference type="ARBA" id="ARBA00022630"/>
    </source>
</evidence>
<dbReference type="InterPro" id="IPR001433">
    <property type="entry name" value="OxRdtase_FAD/NAD-bd"/>
</dbReference>
<dbReference type="SUPFAM" id="SSF54292">
    <property type="entry name" value="2Fe-2S ferredoxin-like"/>
    <property type="match status" value="1"/>
</dbReference>
<dbReference type="InterPro" id="IPR012675">
    <property type="entry name" value="Beta-grasp_dom_sf"/>
</dbReference>
<organism evidence="10 11">
    <name type="scientific">Actinomadura viridis</name>
    <dbReference type="NCBI Taxonomy" id="58110"/>
    <lineage>
        <taxon>Bacteria</taxon>
        <taxon>Bacillati</taxon>
        <taxon>Actinomycetota</taxon>
        <taxon>Actinomycetes</taxon>
        <taxon>Streptosporangiales</taxon>
        <taxon>Thermomonosporaceae</taxon>
        <taxon>Actinomadura</taxon>
    </lineage>
</organism>
<dbReference type="AlphaFoldDB" id="A0A931DEH7"/>
<feature type="domain" description="2Fe-2S ferredoxin-type" evidence="8">
    <location>
        <begin position="272"/>
        <end position="352"/>
    </location>
</feature>
<proteinExistence type="predicted"/>
<dbReference type="Gene3D" id="3.10.20.30">
    <property type="match status" value="1"/>
</dbReference>
<dbReference type="PROSITE" id="PS51384">
    <property type="entry name" value="FAD_FR"/>
    <property type="match status" value="1"/>
</dbReference>
<keyword evidence="2" id="KW-0285">Flavoprotein</keyword>
<evidence type="ECO:0000259" key="8">
    <source>
        <dbReference type="PROSITE" id="PS51085"/>
    </source>
</evidence>
<dbReference type="InterPro" id="IPR050415">
    <property type="entry name" value="MRET"/>
</dbReference>
<protein>
    <submittedName>
        <fullName evidence="10">Ferredoxin-NADP reductase</fullName>
    </submittedName>
</protein>
<dbReference type="CDD" id="cd06185">
    <property type="entry name" value="PDR_like"/>
    <property type="match status" value="1"/>
</dbReference>
<dbReference type="PANTHER" id="PTHR47354">
    <property type="entry name" value="NADH OXIDOREDUCTASE HCR"/>
    <property type="match status" value="1"/>
</dbReference>
<feature type="domain" description="FAD-binding FR-type" evidence="9">
    <location>
        <begin position="48"/>
        <end position="150"/>
    </location>
</feature>
<dbReference type="GO" id="GO:0051537">
    <property type="term" value="F:2 iron, 2 sulfur cluster binding"/>
    <property type="evidence" value="ECO:0007669"/>
    <property type="project" value="UniProtKB-KW"/>
</dbReference>
<dbReference type="SUPFAM" id="SSF52343">
    <property type="entry name" value="Ferredoxin reductase-like, C-terminal NADP-linked domain"/>
    <property type="match status" value="1"/>
</dbReference>
<dbReference type="RefSeq" id="WP_307828810.1">
    <property type="nucleotide sequence ID" value="NZ_BAABES010000008.1"/>
</dbReference>
<dbReference type="InterPro" id="IPR006058">
    <property type="entry name" value="2Fe2S_fd_BS"/>
</dbReference>
<keyword evidence="3" id="KW-0001">2Fe-2S</keyword>
<evidence type="ECO:0000259" key="9">
    <source>
        <dbReference type="PROSITE" id="PS51384"/>
    </source>
</evidence>
<evidence type="ECO:0000256" key="7">
    <source>
        <dbReference type="ARBA" id="ARBA00023014"/>
    </source>
</evidence>
<evidence type="ECO:0000256" key="5">
    <source>
        <dbReference type="ARBA" id="ARBA00023002"/>
    </source>
</evidence>
<dbReference type="GO" id="GO:0016491">
    <property type="term" value="F:oxidoreductase activity"/>
    <property type="evidence" value="ECO:0007669"/>
    <property type="project" value="UniProtKB-KW"/>
</dbReference>
<dbReference type="SUPFAM" id="SSF63380">
    <property type="entry name" value="Riboflavin synthase domain-like"/>
    <property type="match status" value="1"/>
</dbReference>
<evidence type="ECO:0000256" key="6">
    <source>
        <dbReference type="ARBA" id="ARBA00023004"/>
    </source>
</evidence>